<feature type="transmembrane region" description="Helical" evidence="1">
    <location>
        <begin position="103"/>
        <end position="125"/>
    </location>
</feature>
<sequence length="346" mass="40909">MKVKDIHLTNWIFSVWPLFLFVSQKALLPLQFLSFLILKKEKLLVYFLVFFSAFACFLMLFWINNSMKNDFGFSHFLGFVLFVVSVVLIGHSCRISFDLDLKWITIFNFVSIVLAIVFFVLNLDFSFFRGLNFIRGSDGAIHRVFIETTPLLILNDYSLFKNKLLNIFLFLLTFVYVFVLCKSFFIIIFFVWRLWVDHSDLIKRKFWYFFPLMLVGVVFMGVELVSYVVRADLALSIVFKYNQLLGILELISGDFLFFGRGFGFVIEEYVTDFSQPYQIEMQLPMLFLQFGLIGFLLFATFIFSIFFISGIHKPLQSTLMYFSVGFVNPWLFLPIWFLTCCYFFRK</sequence>
<dbReference type="Proteomes" id="UP000664698">
    <property type="component" value="Unassembled WGS sequence"/>
</dbReference>
<dbReference type="EMBL" id="JAFKCW010000001">
    <property type="protein sequence ID" value="MBN7799895.1"/>
    <property type="molecule type" value="Genomic_DNA"/>
</dbReference>
<comment type="caution">
    <text evidence="2">The sequence shown here is derived from an EMBL/GenBank/DDBJ whole genome shotgun (WGS) entry which is preliminary data.</text>
</comment>
<feature type="transmembrane region" description="Helical" evidence="1">
    <location>
        <begin position="320"/>
        <end position="345"/>
    </location>
</feature>
<proteinExistence type="predicted"/>
<feature type="transmembrane region" description="Helical" evidence="1">
    <location>
        <begin position="43"/>
        <end position="64"/>
    </location>
</feature>
<keyword evidence="1" id="KW-1133">Transmembrane helix</keyword>
<keyword evidence="1" id="KW-0812">Transmembrane</keyword>
<gene>
    <name evidence="2" type="ORF">J0A67_03435</name>
</gene>
<feature type="transmembrane region" description="Helical" evidence="1">
    <location>
        <begin position="207"/>
        <end position="229"/>
    </location>
</feature>
<feature type="transmembrane region" description="Helical" evidence="1">
    <location>
        <begin position="12"/>
        <end position="37"/>
    </location>
</feature>
<protein>
    <recommendedName>
        <fullName evidence="4">Wzy</fullName>
    </recommendedName>
</protein>
<feature type="transmembrane region" description="Helical" evidence="1">
    <location>
        <begin position="76"/>
        <end position="97"/>
    </location>
</feature>
<evidence type="ECO:0000256" key="1">
    <source>
        <dbReference type="SAM" id="Phobius"/>
    </source>
</evidence>
<accession>A0ABS3BLH1</accession>
<evidence type="ECO:0000313" key="3">
    <source>
        <dbReference type="Proteomes" id="UP000664698"/>
    </source>
</evidence>
<evidence type="ECO:0000313" key="2">
    <source>
        <dbReference type="EMBL" id="MBN7799895.1"/>
    </source>
</evidence>
<dbReference type="RefSeq" id="WP_206567867.1">
    <property type="nucleotide sequence ID" value="NZ_JAFKCW010000001.1"/>
</dbReference>
<organism evidence="2 3">
    <name type="scientific">Algoriphagus aestuariicola</name>
    <dbReference type="NCBI Taxonomy" id="1852016"/>
    <lineage>
        <taxon>Bacteria</taxon>
        <taxon>Pseudomonadati</taxon>
        <taxon>Bacteroidota</taxon>
        <taxon>Cytophagia</taxon>
        <taxon>Cytophagales</taxon>
        <taxon>Cyclobacteriaceae</taxon>
        <taxon>Algoriphagus</taxon>
    </lineage>
</organism>
<keyword evidence="3" id="KW-1185">Reference proteome</keyword>
<feature type="transmembrane region" description="Helical" evidence="1">
    <location>
        <begin position="241"/>
        <end position="266"/>
    </location>
</feature>
<feature type="transmembrane region" description="Helical" evidence="1">
    <location>
        <begin position="286"/>
        <end position="308"/>
    </location>
</feature>
<evidence type="ECO:0008006" key="4">
    <source>
        <dbReference type="Google" id="ProtNLM"/>
    </source>
</evidence>
<name>A0ABS3BLH1_9BACT</name>
<feature type="transmembrane region" description="Helical" evidence="1">
    <location>
        <begin position="167"/>
        <end position="195"/>
    </location>
</feature>
<reference evidence="2 3" key="1">
    <citation type="submission" date="2021-03" db="EMBL/GenBank/DDBJ databases">
        <title>novel species isolated from a fishpond in China.</title>
        <authorList>
            <person name="Lu H."/>
            <person name="Cai Z."/>
        </authorList>
    </citation>
    <scope>NUCLEOTIDE SEQUENCE [LARGE SCALE GENOMIC DNA]</scope>
    <source>
        <strain evidence="2 3">JCM 31546</strain>
    </source>
</reference>
<keyword evidence="1" id="KW-0472">Membrane</keyword>